<keyword evidence="1" id="KW-1133">Transmembrane helix</keyword>
<comment type="caution">
    <text evidence="3">The sequence shown here is derived from an EMBL/GenBank/DDBJ whole genome shotgun (WGS) entry which is preliminary data.</text>
</comment>
<organism evidence="3 4">
    <name type="scientific">Petrolisthes cinctipes</name>
    <name type="common">Flat porcelain crab</name>
    <dbReference type="NCBI Taxonomy" id="88211"/>
    <lineage>
        <taxon>Eukaryota</taxon>
        <taxon>Metazoa</taxon>
        <taxon>Ecdysozoa</taxon>
        <taxon>Arthropoda</taxon>
        <taxon>Crustacea</taxon>
        <taxon>Multicrustacea</taxon>
        <taxon>Malacostraca</taxon>
        <taxon>Eumalacostraca</taxon>
        <taxon>Eucarida</taxon>
        <taxon>Decapoda</taxon>
        <taxon>Pleocyemata</taxon>
        <taxon>Anomura</taxon>
        <taxon>Galatheoidea</taxon>
        <taxon>Porcellanidae</taxon>
        <taxon>Petrolisthes</taxon>
    </lineage>
</organism>
<reference evidence="3" key="1">
    <citation type="submission" date="2023-10" db="EMBL/GenBank/DDBJ databases">
        <title>Genome assemblies of two species of porcelain crab, Petrolisthes cinctipes and Petrolisthes manimaculis (Anomura: Porcellanidae).</title>
        <authorList>
            <person name="Angst P."/>
        </authorList>
    </citation>
    <scope>NUCLEOTIDE SEQUENCE</scope>
    <source>
        <strain evidence="3">PB745_01</strain>
        <tissue evidence="3">Gill</tissue>
    </source>
</reference>
<keyword evidence="1" id="KW-0472">Membrane</keyword>
<evidence type="ECO:0000313" key="3">
    <source>
        <dbReference type="EMBL" id="KAK3865222.1"/>
    </source>
</evidence>
<keyword evidence="1" id="KW-0812">Transmembrane</keyword>
<dbReference type="EMBL" id="JAWQEG010003640">
    <property type="protein sequence ID" value="KAK3865222.1"/>
    <property type="molecule type" value="Genomic_DNA"/>
</dbReference>
<sequence>MTFLCRHGSSLSFNRIITLTTRTQPLQRHLPKVAVTHLRHKTIKAPPDNEEIDLNKPFKFSTSRAATWKARQTFGGPKTEKEDQLWYQPFVVLLSLGVFLVYFCILRDENELDSKLNMTLYDHIEGLEEKQLELSLDYSSDPAAIKQRLEELRAAKEAGSDSQSHKDN</sequence>
<evidence type="ECO:0000313" key="4">
    <source>
        <dbReference type="Proteomes" id="UP001286313"/>
    </source>
</evidence>
<dbReference type="Pfam" id="PF15013">
    <property type="entry name" value="CCSMST1"/>
    <property type="match status" value="1"/>
</dbReference>
<proteinExistence type="predicted"/>
<dbReference type="Proteomes" id="UP001286313">
    <property type="component" value="Unassembled WGS sequence"/>
</dbReference>
<dbReference type="EMBL" id="JAWQEG010004843">
    <property type="protein sequence ID" value="KAK3860003.1"/>
    <property type="molecule type" value="Genomic_DNA"/>
</dbReference>
<accession>A0AAE1K645</accession>
<protein>
    <submittedName>
        <fullName evidence="3">Uncharacterized protein</fullName>
    </submittedName>
</protein>
<gene>
    <name evidence="3" type="ORF">Pcinc_029155</name>
    <name evidence="2" type="ORF">Pcinc_033913</name>
</gene>
<evidence type="ECO:0000313" key="2">
    <source>
        <dbReference type="EMBL" id="KAK3860003.1"/>
    </source>
</evidence>
<dbReference type="PANTHER" id="PTHR35268">
    <property type="entry name" value="PROTEIN CCSMST1"/>
    <property type="match status" value="1"/>
</dbReference>
<dbReference type="AlphaFoldDB" id="A0AAE1K645"/>
<feature type="transmembrane region" description="Helical" evidence="1">
    <location>
        <begin position="86"/>
        <end position="106"/>
    </location>
</feature>
<keyword evidence="4" id="KW-1185">Reference proteome</keyword>
<name>A0AAE1K645_PETCI</name>
<dbReference type="InterPro" id="IPR029160">
    <property type="entry name" value="UQCC4"/>
</dbReference>
<dbReference type="PANTHER" id="PTHR35268:SF1">
    <property type="entry name" value="UBIQUINOL-CYTOCHROME-C REDUCTASE COMPLEX ASSEMBLY FACTOR 4"/>
    <property type="match status" value="1"/>
</dbReference>
<evidence type="ECO:0000256" key="1">
    <source>
        <dbReference type="SAM" id="Phobius"/>
    </source>
</evidence>